<dbReference type="KEGG" id="rpm:RSPPHO_03242"/>
<dbReference type="STRING" id="1150469.RSPPHO_03242"/>
<dbReference type="Proteomes" id="UP000033220">
    <property type="component" value="Chromosome DSM 122"/>
</dbReference>
<keyword evidence="3" id="KW-1185">Reference proteome</keyword>
<evidence type="ECO:0000313" key="2">
    <source>
        <dbReference type="EMBL" id="CCG06581.1"/>
    </source>
</evidence>
<feature type="non-terminal residue" evidence="2">
    <location>
        <position position="1"/>
    </location>
</feature>
<dbReference type="AlphaFoldDB" id="H6SIG7"/>
<dbReference type="HOGENOM" id="CLU_2151235_0_0_5"/>
<proteinExistence type="predicted"/>
<sequence>PISALAVRGVPCVNQQTDAQPGTAHHRVPQAISAPSPSCPGRRGAGDIQKNFPARPDEIATYEKPQVTQSVSRLRKRRPPLPLAQKSKGVWGIAPSQDQLPIVALVGHYPAN</sequence>
<organism evidence="2 3">
    <name type="scientific">Pararhodospirillum photometricum DSM 122</name>
    <dbReference type="NCBI Taxonomy" id="1150469"/>
    <lineage>
        <taxon>Bacteria</taxon>
        <taxon>Pseudomonadati</taxon>
        <taxon>Pseudomonadota</taxon>
        <taxon>Alphaproteobacteria</taxon>
        <taxon>Rhodospirillales</taxon>
        <taxon>Rhodospirillaceae</taxon>
        <taxon>Pararhodospirillum</taxon>
    </lineage>
</organism>
<feature type="region of interest" description="Disordered" evidence="1">
    <location>
        <begin position="16"/>
        <end position="51"/>
    </location>
</feature>
<gene>
    <name evidence="2" type="ORF">RSPPHO_03242</name>
</gene>
<accession>H6SIG7</accession>
<name>H6SIG7_PARPM</name>
<dbReference type="EMBL" id="HE663493">
    <property type="protein sequence ID" value="CCG06581.1"/>
    <property type="molecule type" value="Genomic_DNA"/>
</dbReference>
<protein>
    <submittedName>
        <fullName evidence="2">ISSod10, transposase OrfA</fullName>
    </submittedName>
</protein>
<reference evidence="2 3" key="1">
    <citation type="submission" date="2012-02" db="EMBL/GenBank/DDBJ databases">
        <title>Shotgun genome sequence of Phaeospirillum photometricum DSM 122.</title>
        <authorList>
            <person name="Duquesne K."/>
            <person name="Sturgis J."/>
        </authorList>
    </citation>
    <scope>NUCLEOTIDE SEQUENCE [LARGE SCALE GENOMIC DNA]</scope>
    <source>
        <strain evidence="3">DSM122</strain>
    </source>
</reference>
<evidence type="ECO:0000313" key="3">
    <source>
        <dbReference type="Proteomes" id="UP000033220"/>
    </source>
</evidence>
<feature type="region of interest" description="Disordered" evidence="1">
    <location>
        <begin position="65"/>
        <end position="88"/>
    </location>
</feature>
<evidence type="ECO:0000256" key="1">
    <source>
        <dbReference type="SAM" id="MobiDB-lite"/>
    </source>
</evidence>